<evidence type="ECO:0000256" key="1">
    <source>
        <dbReference type="SAM" id="MobiDB-lite"/>
    </source>
</evidence>
<dbReference type="AlphaFoldDB" id="A0A4R8FMZ6"/>
<feature type="region of interest" description="Disordered" evidence="1">
    <location>
        <begin position="71"/>
        <end position="90"/>
    </location>
</feature>
<proteinExistence type="predicted"/>
<name>A0A4R8FMZ6_9GAMM</name>
<protein>
    <submittedName>
        <fullName evidence="2">Uncharacterized protein</fullName>
    </submittedName>
</protein>
<dbReference type="EMBL" id="SOEC01000015">
    <property type="protein sequence ID" value="TDX26782.1"/>
    <property type="molecule type" value="Genomic_DNA"/>
</dbReference>
<comment type="caution">
    <text evidence="2">The sequence shown here is derived from an EMBL/GenBank/DDBJ whole genome shotgun (WGS) entry which is preliminary data.</text>
</comment>
<evidence type="ECO:0000313" key="3">
    <source>
        <dbReference type="Proteomes" id="UP000294489"/>
    </source>
</evidence>
<dbReference type="Proteomes" id="UP000294489">
    <property type="component" value="Unassembled WGS sequence"/>
</dbReference>
<accession>A0A4R8FMZ6</accession>
<gene>
    <name evidence="2" type="ORF">DFO67_11547</name>
</gene>
<evidence type="ECO:0000313" key="2">
    <source>
        <dbReference type="EMBL" id="TDX26782.1"/>
    </source>
</evidence>
<sequence length="90" mass="10043">MPDNAVVWGPSPNAYQEYGQKLVECDALTHQTKGFYSLFQKHEKGSSSLTPKPFSEASHNFYGGEVFIGTSKDSLDSLPGNPRSLYDDYY</sequence>
<reference evidence="2 3" key="1">
    <citation type="submission" date="2019-03" db="EMBL/GenBank/DDBJ databases">
        <title>Freshwater and sediment microbial communities from various areas in North America, analyzing microbe dynamics in response to fracking.</title>
        <authorList>
            <person name="Lamendella R."/>
        </authorList>
    </citation>
    <scope>NUCLEOTIDE SEQUENCE [LARGE SCALE GENOMIC DNA]</scope>
    <source>
        <strain evidence="2 3">6_TX</strain>
    </source>
</reference>
<organism evidence="2 3">
    <name type="scientific">Modicisalibacter xianhensis</name>
    <dbReference type="NCBI Taxonomy" id="442341"/>
    <lineage>
        <taxon>Bacteria</taxon>
        <taxon>Pseudomonadati</taxon>
        <taxon>Pseudomonadota</taxon>
        <taxon>Gammaproteobacteria</taxon>
        <taxon>Oceanospirillales</taxon>
        <taxon>Halomonadaceae</taxon>
        <taxon>Modicisalibacter</taxon>
    </lineage>
</organism>